<feature type="binding site" evidence="7">
    <location>
        <position position="42"/>
    </location>
    <ligand>
        <name>[4Fe-4S] cluster</name>
        <dbReference type="ChEBI" id="CHEBI:49883"/>
    </ligand>
</feature>
<feature type="binding site" evidence="6">
    <location>
        <position position="343"/>
    </location>
    <ligand>
        <name>5-methoxybenzimidazolylcob(I)amide</name>
        <dbReference type="ChEBI" id="CHEBI:157765"/>
    </ligand>
</feature>
<feature type="domain" description="4Fe-4S" evidence="8">
    <location>
        <begin position="1"/>
        <end position="59"/>
    </location>
</feature>
<feature type="binding site" evidence="6">
    <location>
        <position position="337"/>
    </location>
    <ligand>
        <name>5-methoxybenzimidazolylcob(I)amide</name>
        <dbReference type="ChEBI" id="CHEBI:157765"/>
    </ligand>
</feature>
<dbReference type="AlphaFoldDB" id="A0A4Z0R5P8"/>
<keyword evidence="5" id="KW-0170">Cobalt</keyword>
<dbReference type="Gene3D" id="3.40.50.11600">
    <property type="match status" value="1"/>
</dbReference>
<dbReference type="SUPFAM" id="SSF51717">
    <property type="entry name" value="Dihydropteroate synthetase-like"/>
    <property type="match status" value="1"/>
</dbReference>
<dbReference type="InterPro" id="IPR016218">
    <property type="entry name" value="AcylCoA_decarb/synth_gsu"/>
</dbReference>
<keyword evidence="3 7" id="KW-0408">Iron</keyword>
<organism evidence="9 10">
    <name type="scientific">Desulfosporosinus fructosivorans</name>
    <dbReference type="NCBI Taxonomy" id="2018669"/>
    <lineage>
        <taxon>Bacteria</taxon>
        <taxon>Bacillati</taxon>
        <taxon>Bacillota</taxon>
        <taxon>Clostridia</taxon>
        <taxon>Eubacteriales</taxon>
        <taxon>Desulfitobacteriaceae</taxon>
        <taxon>Desulfosporosinus</taxon>
    </lineage>
</organism>
<evidence type="ECO:0000256" key="3">
    <source>
        <dbReference type="ARBA" id="ARBA00023004"/>
    </source>
</evidence>
<evidence type="ECO:0000256" key="6">
    <source>
        <dbReference type="PIRSR" id="PIRSR000376-1"/>
    </source>
</evidence>
<evidence type="ECO:0000256" key="2">
    <source>
        <dbReference type="ARBA" id="ARBA00022723"/>
    </source>
</evidence>
<feature type="binding site" evidence="6">
    <location>
        <position position="430"/>
    </location>
    <ligand>
        <name>5-methoxybenzimidazolylcob(I)amide</name>
        <dbReference type="ChEBI" id="CHEBI:157765"/>
    </ligand>
</feature>
<reference evidence="9 10" key="1">
    <citation type="submission" date="2019-03" db="EMBL/GenBank/DDBJ databases">
        <title>Draft Genome Sequence of Desulfosporosinus fructosivorans Strain 63.6F, Isolated from Marine Sediment in the Baltic Sea.</title>
        <authorList>
            <person name="Hausmann B."/>
            <person name="Vandieken V."/>
            <person name="Pjevac P."/>
            <person name="Schreck K."/>
            <person name="Herbold C.W."/>
            <person name="Loy A."/>
        </authorList>
    </citation>
    <scope>NUCLEOTIDE SEQUENCE [LARGE SCALE GENOMIC DNA]</scope>
    <source>
        <strain evidence="9 10">63.6F</strain>
    </source>
</reference>
<gene>
    <name evidence="9" type="ORF">E4K67_17890</name>
</gene>
<evidence type="ECO:0000256" key="1">
    <source>
        <dbReference type="ARBA" id="ARBA00022485"/>
    </source>
</evidence>
<sequence length="441" mass="47432">MALTGLEIYKQLPKKNCGECGVPTCLAFAMALASGKAALDACPYVTEAAREALDSASAPPIKAIKFGKDSVLGDETVLFRHDKTFYHPTTLLIYVSDTLSDEELSAKLQEIKGLEFERVGLQYTIDGVAIVNDSNDAARFAKVAATVAESTDISLLLLSDNPEAVKAALAPLVARKPLIGAATADNYEAMVNLAKENSVPVIIKADGLDALNDLVEKAVALGYKEFVLDPGSRKTVETLANLTHLRRLAIKKKFRPFGYPVIAFTSNTEPLEEIMEATVYVAKYASAVVLKTSVKAHVLPLMTLRQNIYTDPQKPIQVEPTLHSVGNVNENSPLYITTNFSLTYYSVEGEVETSKIPSYILPIDTDGTSVLTAYAAGKFEPEKIAEAMVACGIADKVKHRNVIIPGYVAVISGKLAEVSGWKVVVGPRESSGIVSFSKSLS</sequence>
<dbReference type="InterPro" id="IPR007202">
    <property type="entry name" value="4Fe-4S_dom"/>
</dbReference>
<dbReference type="GO" id="GO:0051539">
    <property type="term" value="F:4 iron, 4 sulfur cluster binding"/>
    <property type="evidence" value="ECO:0007669"/>
    <property type="project" value="UniProtKB-KW"/>
</dbReference>
<dbReference type="NCBIfam" id="NF003195">
    <property type="entry name" value="PRK04165.1"/>
    <property type="match status" value="1"/>
</dbReference>
<evidence type="ECO:0000313" key="10">
    <source>
        <dbReference type="Proteomes" id="UP000298460"/>
    </source>
</evidence>
<evidence type="ECO:0000259" key="8">
    <source>
        <dbReference type="PROSITE" id="PS51656"/>
    </source>
</evidence>
<dbReference type="InterPro" id="IPR016041">
    <property type="entry name" value="Ac-CoA_synth_d_su_TIM-brl"/>
</dbReference>
<dbReference type="PROSITE" id="PS51656">
    <property type="entry name" value="4FE4S"/>
    <property type="match status" value="1"/>
</dbReference>
<proteinExistence type="predicted"/>
<keyword evidence="4 7" id="KW-0411">Iron-sulfur</keyword>
<feature type="binding site" evidence="7">
    <location>
        <position position="20"/>
    </location>
    <ligand>
        <name>[4Fe-4S] cluster</name>
        <dbReference type="ChEBI" id="CHEBI:49883"/>
    </ligand>
</feature>
<dbReference type="PANTHER" id="PTHR36214">
    <property type="match status" value="1"/>
</dbReference>
<feature type="binding site" evidence="7">
    <location>
        <position position="17"/>
    </location>
    <ligand>
        <name>[4Fe-4S] cluster</name>
        <dbReference type="ChEBI" id="CHEBI:49883"/>
    </ligand>
</feature>
<evidence type="ECO:0000256" key="4">
    <source>
        <dbReference type="ARBA" id="ARBA00023014"/>
    </source>
</evidence>
<keyword evidence="1 7" id="KW-0004">4Fe-4S</keyword>
<dbReference type="Pfam" id="PF04060">
    <property type="entry name" value="FeS"/>
    <property type="match status" value="1"/>
</dbReference>
<keyword evidence="10" id="KW-1185">Reference proteome</keyword>
<dbReference type="OrthoDB" id="140437at2"/>
<dbReference type="PANTHER" id="PTHR36214:SF3">
    <property type="entry name" value="ACETYL-COA DECARBONYLASE_SYNTHASE COMPLEX SUBUNIT GAMMA"/>
    <property type="match status" value="1"/>
</dbReference>
<feature type="binding site" evidence="7">
    <location>
        <position position="25"/>
    </location>
    <ligand>
        <name>[4Fe-4S] cluster</name>
        <dbReference type="ChEBI" id="CHEBI:49883"/>
    </ligand>
</feature>
<keyword evidence="2 7" id="KW-0479">Metal-binding</keyword>
<dbReference type="Proteomes" id="UP000298460">
    <property type="component" value="Unassembled WGS sequence"/>
</dbReference>
<dbReference type="EMBL" id="SPQQ01000006">
    <property type="protein sequence ID" value="TGE36966.1"/>
    <property type="molecule type" value="Genomic_DNA"/>
</dbReference>
<evidence type="ECO:0000256" key="5">
    <source>
        <dbReference type="ARBA" id="ARBA00023285"/>
    </source>
</evidence>
<dbReference type="RefSeq" id="WP_135549128.1">
    <property type="nucleotide sequence ID" value="NZ_SPQQ01000006.1"/>
</dbReference>
<evidence type="ECO:0000256" key="7">
    <source>
        <dbReference type="PIRSR" id="PIRSR000376-2"/>
    </source>
</evidence>
<dbReference type="Gene3D" id="3.20.20.20">
    <property type="entry name" value="Dihydropteroate synthase-like"/>
    <property type="match status" value="1"/>
</dbReference>
<dbReference type="InterPro" id="IPR051069">
    <property type="entry name" value="ACDS_complex_subunit"/>
</dbReference>
<feature type="binding site" evidence="6">
    <location>
        <begin position="367"/>
        <end position="370"/>
    </location>
    <ligand>
        <name>5-methoxybenzimidazolylcob(I)amide</name>
        <dbReference type="ChEBI" id="CHEBI:157765"/>
    </ligand>
</feature>
<dbReference type="GO" id="GO:0008168">
    <property type="term" value="F:methyltransferase activity"/>
    <property type="evidence" value="ECO:0007669"/>
    <property type="project" value="InterPro"/>
</dbReference>
<dbReference type="PIRSF" id="PIRSF000376">
    <property type="entry name" value="AcCoA_decarb_gamma"/>
    <property type="match status" value="1"/>
</dbReference>
<dbReference type="GO" id="GO:0005506">
    <property type="term" value="F:iron ion binding"/>
    <property type="evidence" value="ECO:0007669"/>
    <property type="project" value="InterPro"/>
</dbReference>
<dbReference type="GO" id="GO:0046356">
    <property type="term" value="P:acetyl-CoA catabolic process"/>
    <property type="evidence" value="ECO:0007669"/>
    <property type="project" value="InterPro"/>
</dbReference>
<dbReference type="Pfam" id="PF03599">
    <property type="entry name" value="CdhD"/>
    <property type="match status" value="1"/>
</dbReference>
<name>A0A4Z0R5P8_9FIRM</name>
<protein>
    <submittedName>
        <fullName evidence="9">Acetyl-CoA decarbonylase/synthase complex subunit gamma</fullName>
    </submittedName>
</protein>
<comment type="caution">
    <text evidence="9">The sequence shown here is derived from an EMBL/GenBank/DDBJ whole genome shotgun (WGS) entry which is preliminary data.</text>
</comment>
<dbReference type="InterPro" id="IPR011005">
    <property type="entry name" value="Dihydropteroate_synth-like_sf"/>
</dbReference>
<evidence type="ECO:0000313" key="9">
    <source>
        <dbReference type="EMBL" id="TGE36966.1"/>
    </source>
</evidence>
<accession>A0A4Z0R5P8</accession>